<feature type="signal peptide" evidence="1">
    <location>
        <begin position="1"/>
        <end position="19"/>
    </location>
</feature>
<reference evidence="2" key="2">
    <citation type="journal article" date="2015" name="Gigascience">
        <title>Reconstructing a comprehensive transcriptome assembly of a white-pupal translocated strain of the pest fruit fly Bactrocera cucurbitae.</title>
        <authorList>
            <person name="Sim S.B."/>
            <person name="Calla B."/>
            <person name="Hall B."/>
            <person name="DeRego T."/>
            <person name="Geib S.M."/>
        </authorList>
    </citation>
    <scope>NUCLEOTIDE SEQUENCE</scope>
</reference>
<gene>
    <name evidence="2" type="primary">RPII</name>
    <name evidence="2" type="ORF">g.11170</name>
</gene>
<dbReference type="GO" id="GO:0000428">
    <property type="term" value="C:DNA-directed RNA polymerase complex"/>
    <property type="evidence" value="ECO:0007669"/>
    <property type="project" value="UniProtKB-KW"/>
</dbReference>
<evidence type="ECO:0000256" key="1">
    <source>
        <dbReference type="SAM" id="SignalP"/>
    </source>
</evidence>
<proteinExistence type="predicted"/>
<sequence length="153" mass="16880">MCNLSVLLAFILSIAVIQARPSLKYLPTVAEHVEYTPTVVGHTVHSLPTAVSHQSQTIVHEKRPYLRPIVEHTPIIKTYSPVVKSYSPVIKTYAPSTSVAWPSVSYGPVYPSAYAGVYDGWSSPSLKSVYGGWSSGWKPSTAYEDWDTRALKK</sequence>
<keyword evidence="1" id="KW-0732">Signal</keyword>
<keyword evidence="2" id="KW-0804">Transcription</keyword>
<dbReference type="Pfam" id="PF04527">
    <property type="entry name" value="Retinin_C"/>
    <property type="match status" value="1"/>
</dbReference>
<accession>A0A0A1WYM3</accession>
<name>A0A0A1WYM3_ZEUCU</name>
<protein>
    <submittedName>
        <fullName evidence="2">DNA-directed RNA polymerase II subunit RPB1</fullName>
    </submittedName>
</protein>
<dbReference type="AlphaFoldDB" id="A0A0A1WYM3"/>
<dbReference type="PANTHER" id="PTHR34931">
    <property type="entry name" value="FI02976P-RELATED"/>
    <property type="match status" value="1"/>
</dbReference>
<dbReference type="EMBL" id="GBXI01010784">
    <property type="protein sequence ID" value="JAD03508.1"/>
    <property type="molecule type" value="Transcribed_RNA"/>
</dbReference>
<evidence type="ECO:0000313" key="2">
    <source>
        <dbReference type="EMBL" id="JAD03508.1"/>
    </source>
</evidence>
<keyword evidence="2" id="KW-0240">DNA-directed RNA polymerase</keyword>
<dbReference type="PANTHER" id="PTHR34931:SF4">
    <property type="entry name" value="GEO13385P1-RELATED"/>
    <property type="match status" value="1"/>
</dbReference>
<dbReference type="InterPro" id="IPR007614">
    <property type="entry name" value="Retinin_C"/>
</dbReference>
<organism evidence="2">
    <name type="scientific">Zeugodacus cucurbitae</name>
    <name type="common">Melon fruit fly</name>
    <name type="synonym">Bactrocera cucurbitae</name>
    <dbReference type="NCBI Taxonomy" id="28588"/>
    <lineage>
        <taxon>Eukaryota</taxon>
        <taxon>Metazoa</taxon>
        <taxon>Ecdysozoa</taxon>
        <taxon>Arthropoda</taxon>
        <taxon>Hexapoda</taxon>
        <taxon>Insecta</taxon>
        <taxon>Pterygota</taxon>
        <taxon>Neoptera</taxon>
        <taxon>Endopterygota</taxon>
        <taxon>Diptera</taxon>
        <taxon>Brachycera</taxon>
        <taxon>Muscomorpha</taxon>
        <taxon>Tephritoidea</taxon>
        <taxon>Tephritidae</taxon>
        <taxon>Zeugodacus</taxon>
        <taxon>Zeugodacus</taxon>
    </lineage>
</organism>
<reference evidence="2" key="1">
    <citation type="submission" date="2014-11" db="EMBL/GenBank/DDBJ databases">
        <authorList>
            <person name="Geib S."/>
        </authorList>
    </citation>
    <scope>NUCLEOTIDE SEQUENCE</scope>
</reference>
<feature type="chain" id="PRO_5001994329" evidence="1">
    <location>
        <begin position="20"/>
        <end position="153"/>
    </location>
</feature>